<reference evidence="2 3" key="1">
    <citation type="submission" date="2016-10" db="EMBL/GenBank/DDBJ databases">
        <authorList>
            <person name="de Groot N.N."/>
        </authorList>
    </citation>
    <scope>NUCLEOTIDE SEQUENCE [LARGE SCALE GENOMIC DNA]</scope>
    <source>
        <strain evidence="2 3">LMG 2158</strain>
    </source>
</reference>
<protein>
    <submittedName>
        <fullName evidence="2">Uncharacterized protein</fullName>
    </submittedName>
</protein>
<dbReference type="OrthoDB" id="6874044at2"/>
<organism evidence="2 3">
    <name type="scientific">Pseudomonas asplenii</name>
    <dbReference type="NCBI Taxonomy" id="53407"/>
    <lineage>
        <taxon>Bacteria</taxon>
        <taxon>Pseudomonadati</taxon>
        <taxon>Pseudomonadota</taxon>
        <taxon>Gammaproteobacteria</taxon>
        <taxon>Pseudomonadales</taxon>
        <taxon>Pseudomonadaceae</taxon>
        <taxon>Pseudomonas</taxon>
    </lineage>
</organism>
<feature type="chain" id="PRO_5009298959" evidence="1">
    <location>
        <begin position="28"/>
        <end position="153"/>
    </location>
</feature>
<dbReference type="AlphaFoldDB" id="A0A1H6NDJ4"/>
<dbReference type="RefSeq" id="WP_019363345.1">
    <property type="nucleotide sequence ID" value="NZ_LT629972.1"/>
</dbReference>
<proteinExistence type="predicted"/>
<accession>A0A1H6NDJ4</accession>
<dbReference type="Proteomes" id="UP000182272">
    <property type="component" value="Chromosome I"/>
</dbReference>
<sequence length="153" mass="16582">MPYLLQILGIALSCAVLSSLLSYAAYAMPPDVPGIVTVEIRNDSAQPLELLGTGLDLQGAPVASFAIASGERRKLHLTGSKAWFIYGSGPRKCRFVAQHALKQRFSGPEHSSYLPVWTRQAESIGEHQASCKARLSKTLKAPPYSYSVKFSMG</sequence>
<dbReference type="EMBL" id="LT629972">
    <property type="protein sequence ID" value="SEI13207.1"/>
    <property type="molecule type" value="Genomic_DNA"/>
</dbReference>
<feature type="signal peptide" evidence="1">
    <location>
        <begin position="1"/>
        <end position="27"/>
    </location>
</feature>
<evidence type="ECO:0000313" key="2">
    <source>
        <dbReference type="EMBL" id="SEI13207.1"/>
    </source>
</evidence>
<name>A0A1H6NDJ4_9PSED</name>
<gene>
    <name evidence="2" type="ORF">SAMN05216581_2586</name>
</gene>
<evidence type="ECO:0000313" key="3">
    <source>
        <dbReference type="Proteomes" id="UP000182272"/>
    </source>
</evidence>
<evidence type="ECO:0000256" key="1">
    <source>
        <dbReference type="SAM" id="SignalP"/>
    </source>
</evidence>
<keyword evidence="1" id="KW-0732">Signal</keyword>